<evidence type="ECO:0000313" key="2">
    <source>
        <dbReference type="Proteomes" id="UP000028760"/>
    </source>
</evidence>
<name>A0A096M623_POEFO</name>
<organism evidence="1 2">
    <name type="scientific">Poecilia formosa</name>
    <name type="common">Amazon molly</name>
    <name type="synonym">Limia formosa</name>
    <dbReference type="NCBI Taxonomy" id="48698"/>
    <lineage>
        <taxon>Eukaryota</taxon>
        <taxon>Metazoa</taxon>
        <taxon>Chordata</taxon>
        <taxon>Craniata</taxon>
        <taxon>Vertebrata</taxon>
        <taxon>Euteleostomi</taxon>
        <taxon>Actinopterygii</taxon>
        <taxon>Neopterygii</taxon>
        <taxon>Teleostei</taxon>
        <taxon>Neoteleostei</taxon>
        <taxon>Acanthomorphata</taxon>
        <taxon>Ovalentaria</taxon>
        <taxon>Atherinomorphae</taxon>
        <taxon>Cyprinodontiformes</taxon>
        <taxon>Poeciliidae</taxon>
        <taxon>Poeciliinae</taxon>
        <taxon>Poecilia</taxon>
    </lineage>
</organism>
<accession>A0A096M623</accession>
<dbReference type="AlphaFoldDB" id="A0A096M623"/>
<dbReference type="STRING" id="48698.ENSPFOP00000026864"/>
<evidence type="ECO:0000313" key="1">
    <source>
        <dbReference type="Ensembl" id="ENSPFOP00000026864.1"/>
    </source>
</evidence>
<reference evidence="2" key="1">
    <citation type="submission" date="2013-10" db="EMBL/GenBank/DDBJ databases">
        <authorList>
            <person name="Schartl M."/>
            <person name="Warren W."/>
        </authorList>
    </citation>
    <scope>NUCLEOTIDE SEQUENCE [LARGE SCALE GENOMIC DNA]</scope>
    <source>
        <strain evidence="2">female</strain>
    </source>
</reference>
<keyword evidence="2" id="KW-1185">Reference proteome</keyword>
<dbReference type="InterPro" id="IPR004244">
    <property type="entry name" value="Transposase_22"/>
</dbReference>
<dbReference type="Proteomes" id="UP000028760">
    <property type="component" value="Unassembled WGS sequence"/>
</dbReference>
<sequence length="175" mass="19704">KLSDLEGRSRRCNIRVLGIKEGEEQGRPTDFISRLLLEVLGKDNFVKPIKIDRVHHSLRPKPQPEARPRAIIAKIHNDRNVANILRLSCLHSPLMYDGARVSIFPDYTAEVVVKRMTCNNVRKKLTEAGAKCTLHYSAKLQVLHNIVKTFLSPAEAEHFAVSISAAADFLLSLKM</sequence>
<proteinExistence type="predicted"/>
<dbReference type="Ensembl" id="ENSPFOT00000022121.1">
    <property type="protein sequence ID" value="ENSPFOP00000026864.1"/>
    <property type="gene ID" value="ENSPFOG00000023589.1"/>
</dbReference>
<reference evidence="1" key="2">
    <citation type="submission" date="2025-08" db="UniProtKB">
        <authorList>
            <consortium name="Ensembl"/>
        </authorList>
    </citation>
    <scope>IDENTIFICATION</scope>
</reference>
<reference evidence="1" key="3">
    <citation type="submission" date="2025-09" db="UniProtKB">
        <authorList>
            <consortium name="Ensembl"/>
        </authorList>
    </citation>
    <scope>IDENTIFICATION</scope>
</reference>
<dbReference type="EMBL" id="AYCK01020104">
    <property type="status" value="NOT_ANNOTATED_CDS"/>
    <property type="molecule type" value="Genomic_DNA"/>
</dbReference>
<dbReference type="PANTHER" id="PTHR11505">
    <property type="entry name" value="L1 TRANSPOSABLE ELEMENT-RELATED"/>
    <property type="match status" value="1"/>
</dbReference>
<protein>
    <submittedName>
        <fullName evidence="1">Uncharacterized protein</fullName>
    </submittedName>
</protein>
<dbReference type="OMA" id="LMYDGAR"/>
<dbReference type="GeneTree" id="ENSGT00940000167395"/>
<dbReference type="Gene3D" id="3.30.70.1820">
    <property type="entry name" value="L1 transposable element, RRM domain"/>
    <property type="match status" value="1"/>
</dbReference>